<dbReference type="GeneID" id="9620217"/>
<feature type="region of interest" description="Disordered" evidence="2">
    <location>
        <begin position="1770"/>
        <end position="1792"/>
    </location>
</feature>
<evidence type="ECO:0000313" key="6">
    <source>
        <dbReference type="Proteomes" id="UP000001058"/>
    </source>
</evidence>
<feature type="region of interest" description="Disordered" evidence="2">
    <location>
        <begin position="1826"/>
        <end position="1847"/>
    </location>
</feature>
<evidence type="ECO:0000256" key="1">
    <source>
        <dbReference type="PROSITE-ProRule" id="PRU10141"/>
    </source>
</evidence>
<dbReference type="STRING" id="3068.D8TLB5"/>
<evidence type="ECO:0000256" key="3">
    <source>
        <dbReference type="SAM" id="Phobius"/>
    </source>
</evidence>
<feature type="binding site" evidence="1">
    <location>
        <position position="1897"/>
    </location>
    <ligand>
        <name>ATP</name>
        <dbReference type="ChEBI" id="CHEBI:30616"/>
    </ligand>
</feature>
<keyword evidence="3" id="KW-1133">Transmembrane helix</keyword>
<dbReference type="PROSITE" id="PS00107">
    <property type="entry name" value="PROTEIN_KINASE_ATP"/>
    <property type="match status" value="1"/>
</dbReference>
<dbReference type="InParanoid" id="D8TLB5"/>
<evidence type="ECO:0000313" key="5">
    <source>
        <dbReference type="EMBL" id="EFJ51707.1"/>
    </source>
</evidence>
<evidence type="ECO:0000259" key="4">
    <source>
        <dbReference type="PROSITE" id="PS50011"/>
    </source>
</evidence>
<keyword evidence="3" id="KW-0812">Transmembrane</keyword>
<accession>D8TLB5</accession>
<feature type="region of interest" description="Disordered" evidence="2">
    <location>
        <begin position="1312"/>
        <end position="1351"/>
    </location>
</feature>
<organism evidence="6">
    <name type="scientific">Volvox carteri f. nagariensis</name>
    <dbReference type="NCBI Taxonomy" id="3068"/>
    <lineage>
        <taxon>Eukaryota</taxon>
        <taxon>Viridiplantae</taxon>
        <taxon>Chlorophyta</taxon>
        <taxon>core chlorophytes</taxon>
        <taxon>Chlorophyceae</taxon>
        <taxon>CS clade</taxon>
        <taxon>Chlamydomonadales</taxon>
        <taxon>Volvocaceae</taxon>
        <taxon>Volvox</taxon>
    </lineage>
</organism>
<dbReference type="SUPFAM" id="SSF56112">
    <property type="entry name" value="Protein kinase-like (PK-like)"/>
    <property type="match status" value="1"/>
</dbReference>
<keyword evidence="1" id="KW-0067">ATP-binding</keyword>
<keyword evidence="1" id="KW-0547">Nucleotide-binding</keyword>
<feature type="compositionally biased region" description="Polar residues" evidence="2">
    <location>
        <begin position="1829"/>
        <end position="1842"/>
    </location>
</feature>
<dbReference type="GO" id="GO:0005524">
    <property type="term" value="F:ATP binding"/>
    <property type="evidence" value="ECO:0007669"/>
    <property type="project" value="UniProtKB-UniRule"/>
</dbReference>
<dbReference type="Proteomes" id="UP000001058">
    <property type="component" value="Unassembled WGS sequence"/>
</dbReference>
<reference evidence="5 6" key="1">
    <citation type="journal article" date="2010" name="Science">
        <title>Genomic analysis of organismal complexity in the multicellular green alga Volvox carteri.</title>
        <authorList>
            <person name="Prochnik S.E."/>
            <person name="Umen J."/>
            <person name="Nedelcu A.M."/>
            <person name="Hallmann A."/>
            <person name="Miller S.M."/>
            <person name="Nishii I."/>
            <person name="Ferris P."/>
            <person name="Kuo A."/>
            <person name="Mitros T."/>
            <person name="Fritz-Laylin L.K."/>
            <person name="Hellsten U."/>
            <person name="Chapman J."/>
            <person name="Simakov O."/>
            <person name="Rensing S.A."/>
            <person name="Terry A."/>
            <person name="Pangilinan J."/>
            <person name="Kapitonov V."/>
            <person name="Jurka J."/>
            <person name="Salamov A."/>
            <person name="Shapiro H."/>
            <person name="Schmutz J."/>
            <person name="Grimwood J."/>
            <person name="Lindquist E."/>
            <person name="Lucas S."/>
            <person name="Grigoriev I.V."/>
            <person name="Schmitt R."/>
            <person name="Kirk D."/>
            <person name="Rokhsar D.S."/>
        </authorList>
    </citation>
    <scope>NUCLEOTIDE SEQUENCE [LARGE SCALE GENOMIC DNA]</scope>
    <source>
        <strain evidence="6">f. Nagariensis / Eve</strain>
    </source>
</reference>
<dbReference type="GO" id="GO:0004674">
    <property type="term" value="F:protein serine/threonine kinase activity"/>
    <property type="evidence" value="ECO:0007669"/>
    <property type="project" value="TreeGrafter"/>
</dbReference>
<feature type="compositionally biased region" description="Basic and acidic residues" evidence="2">
    <location>
        <begin position="552"/>
        <end position="563"/>
    </location>
</feature>
<dbReference type="InterPro" id="IPR001245">
    <property type="entry name" value="Ser-Thr/Tyr_kinase_cat_dom"/>
</dbReference>
<sequence>MGVEYSPDDHKAKLGHLKMDRQNFRHFLKNATLMLAFSILQAGANSPRPWEHFWGFNAPTWHDAQPPNPCYEYYRTTSILECSQHISEALPVVVRNCILDTGQNSGVLILQRHNNNSFSYRKTNEQEQDQPQLGAAIYMLRVVGPDGVWLLEPTYCQPDLACATYSFIAPGRYSVEVLMVYTSFSFSNPGAATPVTAPWVGYLTFELAETAKVTYGRSIPSLRLISWTTTPDYSVVQHIDGHSAAGTRIALQLHQRKRKKGDSDGDSRPMLPLCGGTGRHPGRWRFGTWPTPDAAPLLRTCIWGNSVPPQDNCNSTARLALRAQPRPATLYWQPYGCLMADVAGLLDAAASGTLPVMTPPLLPAGSLITQERCFPPSRHVCFVGDSHMRYLHNSLVMWLSNFTVTIDNKVKDILESNCTTHFTVTWGTDWPRSPSPGQNPVLTRNCTDVVANVGHWAASHQAGTAPHSAATYVSSVMNVRRRLLALQRSMEKRGRSVRLFWVTSSLPSLRTHLELAGRDWRTEPYMLLYNRLALDVMRGKLKMDTDGATNVGEERAGGGRDSDYSDGEEYGSGSRNQEVQPIPVIDTWSPSRILSDTTRDGTHFENTGPLCRHWNAAPGFTGPVVVNRRRGILKAASDIARSGTSRRDKLRRLPRSRKPIGLSAILAAAKTGVLENRTYVVSPPGFVNVTSDLSISGSNSPFNGGATIVDLSGVPQVNLTRPITVFNGASLRLSNLTLRVAPLPSPYDRQISMLQHVIKLVDGGRASLDNVLIESYNCSYLQDFMRTLCTLTGWKYNTTELQVLNGVVLYGKAGMVLRESAPGSDAEMEVMTTLTNCRLTCPGGLPPPWTCSATYTNGSKDFQTKIQQLLPNTAEILLLSLASNVTLDPATWQPVNLGNVVMGLFGNEVGRTTWLDFGGIAGAFVVPVYNRKSNAVWIEWLGLLGLPYSPTFESPLDFLGMWMHAIRVNRTVPAGRGSSSRVFQLYCDYCTIVVSDDEYNWLMANLPSARFTTPMDKPWLVSLFKTPVLGDFADNVMPSISYLDDAEQVVRIARSYLSKYSVSKAAVSSLVGKWPLGAAEPAAIRSTFPLGQFWVANSSELGPIMSVANYSKVIARSDGRGRPFLSAMIEDPLAVGEFGRQFVPRSSSIRIMGPPFEQTGQLAFWDMQGVTGELFVPDASQLTIERLVLYNLAPGGAPPYGRGFTSGDSLQRRLAYGTGWQPTASDGTATQLPPLGVAAAMANLTLPLWYFAKPFRYRPAGDRGGRGGGNMGADSLATSGAMRISLSKCLLVVPRPELDLLRELLGQAGKLPATPGVPAGQNSTSHMAVGISSSSSSSSSRRRLATELSSPPQAAAMMPGRAYEQLQEFVRSSEPRVIALSNSNTGQYFPPRMRFPLLTCEVVWYTGDTVFFASLVFWRVSGAQVAVTYRLPEAAPTPALFYDVTYDPDSYPPPSPPLPPSPRAQRPPLPVTTLPPTPLLSSPLQPAPSPPAAPTANPVNVNSGLQLAASQPPGGPSRSGTSVVGIAVGVSVGVSAAAAALVGLILLARRRRRERFHSESKQGLFYGGERDNECRDPWSDSRDHSLDNEDGPAAPAAAASSAHRHERRSQGGINAANVRAGQGKGLPESGTTTASPGVSSGTPATGEAPPDSHKQGLARLQAQAAAAPTPADTMAVLAAAATAVSSSRSGTYFSANSGPGGDPVGAGGAGGPPMPFTALPQIQLVVVEDEKLSGASDVTSTGDAPCHQEGTQQVTEAAEALGALKDCGSTRSPASWANPRGLGPVTEPTAASSSCTSLKLGAKSLLQTMDIELALQAYSSRSQVHETEAANSAGNVPQQGSAPAQARSGSDLASAISSLQAELSGRQEQLRITTVLGKGSFGVVYLGTWRGLRVAVKTLVVHDALLGVEGRRRQRAILEAAISTSLQHPNVVSTYAFEVKPLGVVATPHTAQSKGQGGGGQAQPAAAHGTSAAPGERSVWESGGDVYKLYIIQEYCDVGTLRDALSEVLTLCPGQGAAVFNVSGAGVVGSVMSGGAAALCALTLALDVACGMCHIHAKNIVHGDLSSANILLTSLKGAAILGGGHDGQVGGPNDMFGNLASAMMMGRTQGARNLAAQVSRLRGLWRPPVVAKVADFGLSVRMGEGQTHASNKFQGTPLYSAPEVLARGHLTKAADVFSYGVVLLEFFYGMSIAEVKARRTAEPSDAAATASIAGGRFGVAIPASAPRHLRYLMLACISGEPGLRPTFEQVVDSLVDLLLGQHVELQQMEVARSCHLFCIYLLLHLSADSRRVFRVA</sequence>
<dbReference type="PANTHER" id="PTHR44329">
    <property type="entry name" value="SERINE/THREONINE-PROTEIN KINASE TNNI3K-RELATED"/>
    <property type="match status" value="1"/>
</dbReference>
<dbReference type="Gene3D" id="1.10.510.10">
    <property type="entry name" value="Transferase(Phosphotransferase) domain 1"/>
    <property type="match status" value="1"/>
</dbReference>
<keyword evidence="6" id="KW-1185">Reference proteome</keyword>
<dbReference type="InterPro" id="IPR051681">
    <property type="entry name" value="Ser/Thr_Kinases-Pseudokinases"/>
</dbReference>
<dbReference type="PROSITE" id="PS00109">
    <property type="entry name" value="PROTEIN_KINASE_TYR"/>
    <property type="match status" value="1"/>
</dbReference>
<dbReference type="InterPro" id="IPR017441">
    <property type="entry name" value="Protein_kinase_ATP_BS"/>
</dbReference>
<proteinExistence type="predicted"/>
<dbReference type="RefSeq" id="XP_002947117.1">
    <property type="nucleotide sequence ID" value="XM_002947071.1"/>
</dbReference>
<evidence type="ECO:0000256" key="2">
    <source>
        <dbReference type="SAM" id="MobiDB-lite"/>
    </source>
</evidence>
<dbReference type="OrthoDB" id="548271at2759"/>
<feature type="compositionally biased region" description="Polar residues" evidence="2">
    <location>
        <begin position="1629"/>
        <end position="1643"/>
    </location>
</feature>
<gene>
    <name evidence="5" type="ORF">VOLCADRAFT_87429</name>
</gene>
<dbReference type="InterPro" id="IPR008266">
    <property type="entry name" value="Tyr_kinase_AS"/>
</dbReference>
<feature type="compositionally biased region" description="Pro residues" evidence="2">
    <location>
        <begin position="1450"/>
        <end position="1478"/>
    </location>
</feature>
<feature type="region of interest" description="Disordered" evidence="2">
    <location>
        <begin position="1564"/>
        <end position="1665"/>
    </location>
</feature>
<dbReference type="EMBL" id="GL378326">
    <property type="protein sequence ID" value="EFJ51707.1"/>
    <property type="molecule type" value="Genomic_DNA"/>
</dbReference>
<dbReference type="InterPro" id="IPR011009">
    <property type="entry name" value="Kinase-like_dom_sf"/>
</dbReference>
<feature type="compositionally biased region" description="Low complexity" evidence="2">
    <location>
        <begin position="1592"/>
        <end position="1601"/>
    </location>
</feature>
<feature type="region of interest" description="Disordered" evidence="2">
    <location>
        <begin position="546"/>
        <end position="579"/>
    </location>
</feature>
<feature type="domain" description="Protein kinase" evidence="4">
    <location>
        <begin position="1870"/>
        <end position="2265"/>
    </location>
</feature>
<dbReference type="KEGG" id="vcn:VOLCADRAFT_87429"/>
<dbReference type="eggNOG" id="KOG0192">
    <property type="taxonomic scope" value="Eukaryota"/>
</dbReference>
<protein>
    <recommendedName>
        <fullName evidence="4">Protein kinase domain-containing protein</fullName>
    </recommendedName>
</protein>
<feature type="compositionally biased region" description="Basic and acidic residues" evidence="2">
    <location>
        <begin position="1568"/>
        <end position="1587"/>
    </location>
</feature>
<keyword evidence="3" id="KW-0472">Membrane</keyword>
<feature type="region of interest" description="Disordered" evidence="2">
    <location>
        <begin position="1949"/>
        <end position="1978"/>
    </location>
</feature>
<feature type="region of interest" description="Disordered" evidence="2">
    <location>
        <begin position="1450"/>
        <end position="1500"/>
    </location>
</feature>
<name>D8TLB5_VOLCA</name>
<dbReference type="Gene3D" id="3.30.200.20">
    <property type="entry name" value="Phosphorylase Kinase, domain 1"/>
    <property type="match status" value="1"/>
</dbReference>
<dbReference type="PANTHER" id="PTHR44329:SF214">
    <property type="entry name" value="PROTEIN KINASE DOMAIN-CONTAINING PROTEIN"/>
    <property type="match status" value="1"/>
</dbReference>
<feature type="transmembrane region" description="Helical" evidence="3">
    <location>
        <begin position="1523"/>
        <end position="1548"/>
    </location>
</feature>
<dbReference type="PROSITE" id="PS50011">
    <property type="entry name" value="PROTEIN_KINASE_DOM"/>
    <property type="match status" value="1"/>
</dbReference>
<dbReference type="Pfam" id="PF07714">
    <property type="entry name" value="PK_Tyr_Ser-Thr"/>
    <property type="match status" value="1"/>
</dbReference>
<dbReference type="InterPro" id="IPR000719">
    <property type="entry name" value="Prot_kinase_dom"/>
</dbReference>